<name>A0A498CEP0_9GAMM</name>
<dbReference type="AlphaFoldDB" id="A0A498CEP0"/>
<organism evidence="1 2">
    <name type="scientific">Stenotrophomonas rhizophila</name>
    <dbReference type="NCBI Taxonomy" id="216778"/>
    <lineage>
        <taxon>Bacteria</taxon>
        <taxon>Pseudomonadati</taxon>
        <taxon>Pseudomonadota</taxon>
        <taxon>Gammaproteobacteria</taxon>
        <taxon>Lysobacterales</taxon>
        <taxon>Lysobacteraceae</taxon>
        <taxon>Stenotrophomonas</taxon>
    </lineage>
</organism>
<sequence length="63" mass="6754">MNTFENTRFRQLVQKRAESLGYCPMTVRQIVRVAVATGLGTLAAQAHQVVPYPASSATCGDAA</sequence>
<accession>A0A498CEP0</accession>
<evidence type="ECO:0000313" key="1">
    <source>
        <dbReference type="EMBL" id="RLK56266.1"/>
    </source>
</evidence>
<reference evidence="1 2" key="1">
    <citation type="submission" date="2018-10" db="EMBL/GenBank/DDBJ databases">
        <title>Comparative analysis of microorganisms from saline springs in Andes Mountain Range, Colombia.</title>
        <authorList>
            <person name="Rubin E."/>
        </authorList>
    </citation>
    <scope>NUCLEOTIDE SEQUENCE [LARGE SCALE GENOMIC DNA]</scope>
    <source>
        <strain evidence="1 2">USBA GBX 843</strain>
    </source>
</reference>
<gene>
    <name evidence="1" type="ORF">BCL79_0650</name>
</gene>
<proteinExistence type="predicted"/>
<dbReference type="Proteomes" id="UP000274786">
    <property type="component" value="Unassembled WGS sequence"/>
</dbReference>
<dbReference type="RefSeq" id="WP_121037268.1">
    <property type="nucleotide sequence ID" value="NZ_RCDC01000004.1"/>
</dbReference>
<dbReference type="EMBL" id="RCDC01000004">
    <property type="protein sequence ID" value="RLK56266.1"/>
    <property type="molecule type" value="Genomic_DNA"/>
</dbReference>
<comment type="caution">
    <text evidence="1">The sequence shown here is derived from an EMBL/GenBank/DDBJ whole genome shotgun (WGS) entry which is preliminary data.</text>
</comment>
<protein>
    <submittedName>
        <fullName evidence="1">Uncharacterized protein</fullName>
    </submittedName>
</protein>
<evidence type="ECO:0000313" key="2">
    <source>
        <dbReference type="Proteomes" id="UP000274786"/>
    </source>
</evidence>